<feature type="region of interest" description="Disordered" evidence="3">
    <location>
        <begin position="1"/>
        <end position="65"/>
    </location>
</feature>
<dbReference type="Pfam" id="PF10294">
    <property type="entry name" value="Methyltransf_16"/>
    <property type="match status" value="1"/>
</dbReference>
<accession>A0A8K1G580</accession>
<dbReference type="Proteomes" id="UP000796761">
    <property type="component" value="Unassembled WGS sequence"/>
</dbReference>
<evidence type="ECO:0000256" key="3">
    <source>
        <dbReference type="SAM" id="MobiDB-lite"/>
    </source>
</evidence>
<dbReference type="AlphaFoldDB" id="A0A8K1G580"/>
<dbReference type="GO" id="GO:0008168">
    <property type="term" value="F:methyltransferase activity"/>
    <property type="evidence" value="ECO:0007669"/>
    <property type="project" value="UniProtKB-KW"/>
</dbReference>
<dbReference type="OrthoDB" id="413520at2759"/>
<evidence type="ECO:0000256" key="2">
    <source>
        <dbReference type="ARBA" id="ARBA00022691"/>
    </source>
</evidence>
<dbReference type="Gene3D" id="3.40.50.150">
    <property type="entry name" value="Vaccinia Virus protein VP39"/>
    <property type="match status" value="1"/>
</dbReference>
<name>A0A8K1G580_9PASS</name>
<evidence type="ECO:0000313" key="4">
    <source>
        <dbReference type="EMBL" id="TRZ11739.1"/>
    </source>
</evidence>
<dbReference type="EMBL" id="SWJQ01000674">
    <property type="protein sequence ID" value="TRZ11739.1"/>
    <property type="molecule type" value="Genomic_DNA"/>
</dbReference>
<dbReference type="GO" id="GO:0032991">
    <property type="term" value="C:protein-containing complex"/>
    <property type="evidence" value="ECO:0007669"/>
    <property type="project" value="TreeGrafter"/>
</dbReference>
<dbReference type="PANTHER" id="PTHR14614:SF5">
    <property type="entry name" value="EEF1A LYSINE METHYLTRANSFERASE 3"/>
    <property type="match status" value="1"/>
</dbReference>
<dbReference type="CDD" id="cd02440">
    <property type="entry name" value="AdoMet_MTases"/>
    <property type="match status" value="1"/>
</dbReference>
<comment type="caution">
    <text evidence="4">The sequence shown here is derived from an EMBL/GenBank/DDBJ whole genome shotgun (WGS) entry which is preliminary data.</text>
</comment>
<dbReference type="InterPro" id="IPR029063">
    <property type="entry name" value="SAM-dependent_MTases_sf"/>
</dbReference>
<keyword evidence="1" id="KW-0808">Transferase</keyword>
<dbReference type="GO" id="GO:0005829">
    <property type="term" value="C:cytosol"/>
    <property type="evidence" value="ECO:0007669"/>
    <property type="project" value="TreeGrafter"/>
</dbReference>
<gene>
    <name evidence="4" type="ORF">HGM15179_015375</name>
</gene>
<dbReference type="GO" id="GO:0032259">
    <property type="term" value="P:methylation"/>
    <property type="evidence" value="ECO:0007669"/>
    <property type="project" value="UniProtKB-KW"/>
</dbReference>
<keyword evidence="2" id="KW-0949">S-adenosyl-L-methionine</keyword>
<dbReference type="PANTHER" id="PTHR14614">
    <property type="entry name" value="HEPATOCELLULAR CARCINOMA-ASSOCIATED ANTIGEN"/>
    <property type="match status" value="1"/>
</dbReference>
<dbReference type="InterPro" id="IPR019410">
    <property type="entry name" value="Methyltransf_16"/>
</dbReference>
<proteinExistence type="predicted"/>
<evidence type="ECO:0008006" key="6">
    <source>
        <dbReference type="Google" id="ProtNLM"/>
    </source>
</evidence>
<evidence type="ECO:0000313" key="5">
    <source>
        <dbReference type="Proteomes" id="UP000796761"/>
    </source>
</evidence>
<feature type="compositionally biased region" description="Acidic residues" evidence="3">
    <location>
        <begin position="18"/>
        <end position="65"/>
    </location>
</feature>
<evidence type="ECO:0000256" key="1">
    <source>
        <dbReference type="ARBA" id="ARBA00022603"/>
    </source>
</evidence>
<dbReference type="SUPFAM" id="SSF53335">
    <property type="entry name" value="S-adenosyl-L-methionine-dependent methyltransferases"/>
    <property type="match status" value="1"/>
</dbReference>
<organism evidence="4 5">
    <name type="scientific">Zosterops borbonicus</name>
    <dbReference type="NCBI Taxonomy" id="364589"/>
    <lineage>
        <taxon>Eukaryota</taxon>
        <taxon>Metazoa</taxon>
        <taxon>Chordata</taxon>
        <taxon>Craniata</taxon>
        <taxon>Vertebrata</taxon>
        <taxon>Euteleostomi</taxon>
        <taxon>Archelosauria</taxon>
        <taxon>Archosauria</taxon>
        <taxon>Dinosauria</taxon>
        <taxon>Saurischia</taxon>
        <taxon>Theropoda</taxon>
        <taxon>Coelurosauria</taxon>
        <taxon>Aves</taxon>
        <taxon>Neognathae</taxon>
        <taxon>Neoaves</taxon>
        <taxon>Telluraves</taxon>
        <taxon>Australaves</taxon>
        <taxon>Passeriformes</taxon>
        <taxon>Sylvioidea</taxon>
        <taxon>Zosteropidae</taxon>
        <taxon>Zosterops</taxon>
    </lineage>
</organism>
<protein>
    <recommendedName>
        <fullName evidence="6">EEF1A lysine methyltransferase 3</fullName>
    </recommendedName>
</protein>
<sequence>MAAPGSHVGTGGGREAQEENGEEEEEEEGEKEEEEEEEEEGEKEEEEEGEEEGEGEGEEGQGEEAEAALRAVFPRDPALFSEFFPEQRRFRLCGRVLRIAEHHGPRLGLAGAVWEAALSLCRFLGEQNLELAGRRVLELGAGTGIVGIFAAMLGAEVTLTDRPPALPQLRENARRNFPGGAGQPRVRALRWGRDQHRFPPKFHLILGSDIVYDPRAFAPLLGTLRHLVVPPAQALLSARRRGGDAGSSRFFRHTLAPFFRVQLLRREPDGDIEIYAVTPREAAGAPMVLGSLTGAPDGD</sequence>
<keyword evidence="5" id="KW-1185">Reference proteome</keyword>
<reference evidence="4" key="1">
    <citation type="submission" date="2019-04" db="EMBL/GenBank/DDBJ databases">
        <title>Genome assembly of Zosterops borbonicus 15179.</title>
        <authorList>
            <person name="Leroy T."/>
            <person name="Anselmetti Y."/>
            <person name="Tilak M.-K."/>
            <person name="Nabholz B."/>
        </authorList>
    </citation>
    <scope>NUCLEOTIDE SEQUENCE</scope>
    <source>
        <strain evidence="4">HGM_15179</strain>
        <tissue evidence="4">Muscle</tissue>
    </source>
</reference>
<keyword evidence="1" id="KW-0489">Methyltransferase</keyword>